<comment type="caution">
    <text evidence="1">The sequence shown here is derived from an EMBL/GenBank/DDBJ whole genome shotgun (WGS) entry which is preliminary data.</text>
</comment>
<evidence type="ECO:0000313" key="2">
    <source>
        <dbReference type="Proteomes" id="UP001208570"/>
    </source>
</evidence>
<accession>A0AAD9IR81</accession>
<proteinExistence type="predicted"/>
<organism evidence="1 2">
    <name type="scientific">Paralvinella palmiformis</name>
    <dbReference type="NCBI Taxonomy" id="53620"/>
    <lineage>
        <taxon>Eukaryota</taxon>
        <taxon>Metazoa</taxon>
        <taxon>Spiralia</taxon>
        <taxon>Lophotrochozoa</taxon>
        <taxon>Annelida</taxon>
        <taxon>Polychaeta</taxon>
        <taxon>Sedentaria</taxon>
        <taxon>Canalipalpata</taxon>
        <taxon>Terebellida</taxon>
        <taxon>Terebelliformia</taxon>
        <taxon>Alvinellidae</taxon>
        <taxon>Paralvinella</taxon>
    </lineage>
</organism>
<dbReference type="EMBL" id="JAODUP010001978">
    <property type="protein sequence ID" value="KAK2139161.1"/>
    <property type="molecule type" value="Genomic_DNA"/>
</dbReference>
<name>A0AAD9IR81_9ANNE</name>
<keyword evidence="2" id="KW-1185">Reference proteome</keyword>
<dbReference type="AlphaFoldDB" id="A0AAD9IR81"/>
<evidence type="ECO:0000313" key="1">
    <source>
        <dbReference type="EMBL" id="KAK2139161.1"/>
    </source>
</evidence>
<protein>
    <submittedName>
        <fullName evidence="1">Uncharacterized protein</fullName>
    </submittedName>
</protein>
<reference evidence="1" key="1">
    <citation type="journal article" date="2023" name="Mol. Biol. Evol.">
        <title>Third-Generation Sequencing Reveals the Adaptive Role of the Epigenome in Three Deep-Sea Polychaetes.</title>
        <authorList>
            <person name="Perez M."/>
            <person name="Aroh O."/>
            <person name="Sun Y."/>
            <person name="Lan Y."/>
            <person name="Juniper S.K."/>
            <person name="Young C.R."/>
            <person name="Angers B."/>
            <person name="Qian P.Y."/>
        </authorList>
    </citation>
    <scope>NUCLEOTIDE SEQUENCE</scope>
    <source>
        <strain evidence="1">P08H-3</strain>
    </source>
</reference>
<sequence>MDVVRRLQYSGRCWSPSNPWPIDSSNEGERLFRFCIKSLPVSVVGATYTYAPAAQLITFDGYADANTHTQV</sequence>
<dbReference type="Proteomes" id="UP001208570">
    <property type="component" value="Unassembled WGS sequence"/>
</dbReference>
<gene>
    <name evidence="1" type="ORF">LSH36_1975g00015</name>
</gene>